<accession>A0A1W0A7U8</accession>
<evidence type="ECO:0000313" key="2">
    <source>
        <dbReference type="Proteomes" id="UP000243217"/>
    </source>
</evidence>
<comment type="caution">
    <text evidence="1">The sequence shown here is derived from an EMBL/GenBank/DDBJ whole genome shotgun (WGS) entry which is preliminary data.</text>
</comment>
<reference evidence="1 2" key="1">
    <citation type="journal article" date="2014" name="Genome Biol. Evol.">
        <title>The secreted proteins of Achlya hypogyna and Thraustotheca clavata identify the ancestral oomycete secretome and reveal gene acquisitions by horizontal gene transfer.</title>
        <authorList>
            <person name="Misner I."/>
            <person name="Blouin N."/>
            <person name="Leonard G."/>
            <person name="Richards T.A."/>
            <person name="Lane C.E."/>
        </authorList>
    </citation>
    <scope>NUCLEOTIDE SEQUENCE [LARGE SCALE GENOMIC DNA]</scope>
    <source>
        <strain evidence="1 2">ATCC 34112</strain>
    </source>
</reference>
<sequence>MTSLITDYGITMHFGSKCTLDNYTGLRGLYDELSLATVLNGSLIRQAPDFRKSVRGYLITYWGYTHTLQQVTWGPFLTIDTYLQGKPKSLITLVGKFNKFVMEKYGLLSSFREVYNSIPDAMHDIVPLGWRIPGSVHYGSNPMCVFSTGTSFIQTQFSWDDSCSSDSKAVLN</sequence>
<keyword evidence="2" id="KW-1185">Reference proteome</keyword>
<dbReference type="EMBL" id="JNBS01000352">
    <property type="protein sequence ID" value="OQS06364.1"/>
    <property type="molecule type" value="Genomic_DNA"/>
</dbReference>
<name>A0A1W0A7U8_9STRA</name>
<gene>
    <name evidence="1" type="ORF">THRCLA_01592</name>
</gene>
<dbReference type="AlphaFoldDB" id="A0A1W0A7U8"/>
<proteinExistence type="predicted"/>
<dbReference type="Proteomes" id="UP000243217">
    <property type="component" value="Unassembled WGS sequence"/>
</dbReference>
<protein>
    <submittedName>
        <fullName evidence="1">Uncharacterized protein</fullName>
    </submittedName>
</protein>
<organism evidence="1 2">
    <name type="scientific">Thraustotheca clavata</name>
    <dbReference type="NCBI Taxonomy" id="74557"/>
    <lineage>
        <taxon>Eukaryota</taxon>
        <taxon>Sar</taxon>
        <taxon>Stramenopiles</taxon>
        <taxon>Oomycota</taxon>
        <taxon>Saprolegniomycetes</taxon>
        <taxon>Saprolegniales</taxon>
        <taxon>Achlyaceae</taxon>
        <taxon>Thraustotheca</taxon>
    </lineage>
</organism>
<evidence type="ECO:0000313" key="1">
    <source>
        <dbReference type="EMBL" id="OQS06364.1"/>
    </source>
</evidence>